<dbReference type="PANTHER" id="PTHR43242:SF1">
    <property type="entry name" value="NAD(P)-BINDING ROSSMANN-FOLD SUPERFAMILY PROTEIN"/>
    <property type="match status" value="1"/>
</dbReference>
<evidence type="ECO:0000313" key="2">
    <source>
        <dbReference type="EMBL" id="PZW26651.1"/>
    </source>
</evidence>
<evidence type="ECO:0000259" key="1">
    <source>
        <dbReference type="Pfam" id="PF04321"/>
    </source>
</evidence>
<dbReference type="InterPro" id="IPR036291">
    <property type="entry name" value="NAD(P)-bd_dom_sf"/>
</dbReference>
<organism evidence="2 3">
    <name type="scientific">Thermosporothrix hazakensis</name>
    <dbReference type="NCBI Taxonomy" id="644383"/>
    <lineage>
        <taxon>Bacteria</taxon>
        <taxon>Bacillati</taxon>
        <taxon>Chloroflexota</taxon>
        <taxon>Ktedonobacteria</taxon>
        <taxon>Ktedonobacterales</taxon>
        <taxon>Thermosporotrichaceae</taxon>
        <taxon>Thermosporothrix</taxon>
    </lineage>
</organism>
<protein>
    <submittedName>
        <fullName evidence="2">dTDP-4-dehydrorhamnose reductase</fullName>
    </submittedName>
</protein>
<dbReference type="AlphaFoldDB" id="A0A326U4F2"/>
<dbReference type="OrthoDB" id="9803892at2"/>
<proteinExistence type="predicted"/>
<gene>
    <name evidence="2" type="ORF">EI42_03803</name>
</gene>
<keyword evidence="3" id="KW-1185">Reference proteome</keyword>
<comment type="caution">
    <text evidence="2">The sequence shown here is derived from an EMBL/GenBank/DDBJ whole genome shotgun (WGS) entry which is preliminary data.</text>
</comment>
<dbReference type="Pfam" id="PF04321">
    <property type="entry name" value="RmlD_sub_bind"/>
    <property type="match status" value="1"/>
</dbReference>
<feature type="domain" description="RmlD-like substrate binding" evidence="1">
    <location>
        <begin position="6"/>
        <end position="278"/>
    </location>
</feature>
<name>A0A326U4F2_THEHA</name>
<dbReference type="Gene3D" id="3.40.50.720">
    <property type="entry name" value="NAD(P)-binding Rossmann-like Domain"/>
    <property type="match status" value="1"/>
</dbReference>
<dbReference type="SUPFAM" id="SSF51735">
    <property type="entry name" value="NAD(P)-binding Rossmann-fold domains"/>
    <property type="match status" value="1"/>
</dbReference>
<dbReference type="PANTHER" id="PTHR43242">
    <property type="entry name" value="NAD(P)-BINDING ROSSMANN-FOLD SUPERFAMILY PROTEIN"/>
    <property type="match status" value="1"/>
</dbReference>
<dbReference type="RefSeq" id="WP_111324155.1">
    <property type="nucleotide sequence ID" value="NZ_BIFX01000001.1"/>
</dbReference>
<accession>A0A326U4F2</accession>
<reference evidence="2 3" key="1">
    <citation type="submission" date="2018-06" db="EMBL/GenBank/DDBJ databases">
        <title>Genomic Encyclopedia of Archaeal and Bacterial Type Strains, Phase II (KMG-II): from individual species to whole genera.</title>
        <authorList>
            <person name="Goeker M."/>
        </authorList>
    </citation>
    <scope>NUCLEOTIDE SEQUENCE [LARGE SCALE GENOMIC DNA]</scope>
    <source>
        <strain evidence="2 3">ATCC BAA-1881</strain>
    </source>
</reference>
<evidence type="ECO:0000313" key="3">
    <source>
        <dbReference type="Proteomes" id="UP000248806"/>
    </source>
</evidence>
<dbReference type="InterPro" id="IPR029903">
    <property type="entry name" value="RmlD-like-bd"/>
</dbReference>
<sequence>MKKDCNVVLLGSNGYLGRTLTVRLQRDVAVFPTHRQGALFPSSLQYDFWTDDLTPLLSLCQADIVVIAMNVAYVAQDPVVDSRLFRLRVGKLVHACRERRVIYISSDGIFDGRSGMYTETDVPHPITPYGKNLQFFEERVREFCDDYCIIRPSYLFGYAHAELDRRLARVRAGLLAGEHFTFFKDMIKSPLDVNQAAEAIAQITLSNYIGVVHVGGVAMSVYDFYHTAMQTLQVPCEGLSASMMPADSTMPKNTSLDIRLMKGLTGVRPYTVQEALQRIPVE</sequence>
<dbReference type="EMBL" id="QKUF01000014">
    <property type="protein sequence ID" value="PZW26651.1"/>
    <property type="molecule type" value="Genomic_DNA"/>
</dbReference>
<dbReference type="Proteomes" id="UP000248806">
    <property type="component" value="Unassembled WGS sequence"/>
</dbReference>